<dbReference type="EMBL" id="GBRH01178740">
    <property type="protein sequence ID" value="JAE19156.1"/>
    <property type="molecule type" value="Transcribed_RNA"/>
</dbReference>
<name>A0A0A9G9E6_ARUDO</name>
<organism evidence="2">
    <name type="scientific">Arundo donax</name>
    <name type="common">Giant reed</name>
    <name type="synonym">Donax arundinaceus</name>
    <dbReference type="NCBI Taxonomy" id="35708"/>
    <lineage>
        <taxon>Eukaryota</taxon>
        <taxon>Viridiplantae</taxon>
        <taxon>Streptophyta</taxon>
        <taxon>Embryophyta</taxon>
        <taxon>Tracheophyta</taxon>
        <taxon>Spermatophyta</taxon>
        <taxon>Magnoliopsida</taxon>
        <taxon>Liliopsida</taxon>
        <taxon>Poales</taxon>
        <taxon>Poaceae</taxon>
        <taxon>PACMAD clade</taxon>
        <taxon>Arundinoideae</taxon>
        <taxon>Arundineae</taxon>
        <taxon>Arundo</taxon>
    </lineage>
</organism>
<dbReference type="AlphaFoldDB" id="A0A0A9G9E6"/>
<reference evidence="2" key="1">
    <citation type="submission" date="2014-09" db="EMBL/GenBank/DDBJ databases">
        <authorList>
            <person name="Magalhaes I.L.F."/>
            <person name="Oliveira U."/>
            <person name="Santos F.R."/>
            <person name="Vidigal T.H.D.A."/>
            <person name="Brescovit A.D."/>
            <person name="Santos A.J."/>
        </authorList>
    </citation>
    <scope>NUCLEOTIDE SEQUENCE</scope>
    <source>
        <tissue evidence="2">Shoot tissue taken approximately 20 cm above the soil surface</tissue>
    </source>
</reference>
<reference evidence="2" key="2">
    <citation type="journal article" date="2015" name="Data Brief">
        <title>Shoot transcriptome of the giant reed, Arundo donax.</title>
        <authorList>
            <person name="Barrero R.A."/>
            <person name="Guerrero F.D."/>
            <person name="Moolhuijzen P."/>
            <person name="Goolsby J.A."/>
            <person name="Tidwell J."/>
            <person name="Bellgard S.E."/>
            <person name="Bellgard M.I."/>
        </authorList>
    </citation>
    <scope>NUCLEOTIDE SEQUENCE</scope>
    <source>
        <tissue evidence="2">Shoot tissue taken approximately 20 cm above the soil surface</tissue>
    </source>
</reference>
<proteinExistence type="predicted"/>
<evidence type="ECO:0000256" key="1">
    <source>
        <dbReference type="SAM" id="MobiDB-lite"/>
    </source>
</evidence>
<evidence type="ECO:0000313" key="2">
    <source>
        <dbReference type="EMBL" id="JAE19156.1"/>
    </source>
</evidence>
<feature type="region of interest" description="Disordered" evidence="1">
    <location>
        <begin position="1"/>
        <end position="32"/>
    </location>
</feature>
<feature type="compositionally biased region" description="Polar residues" evidence="1">
    <location>
        <begin position="1"/>
        <end position="15"/>
    </location>
</feature>
<sequence length="32" mass="3563">MWSQFSTSRKQQAQNMGGRVSNYESAGSLPKT</sequence>
<accession>A0A0A9G9E6</accession>
<protein>
    <submittedName>
        <fullName evidence="2">Uncharacterized protein</fullName>
    </submittedName>
</protein>